<feature type="domain" description="Protein kinase" evidence="10">
    <location>
        <begin position="72"/>
        <end position="338"/>
    </location>
</feature>
<keyword evidence="4 8" id="KW-0547">Nucleotide-binding</keyword>
<evidence type="ECO:0000256" key="2">
    <source>
        <dbReference type="ARBA" id="ARBA00022679"/>
    </source>
</evidence>
<feature type="domain" description="EF-hand" evidence="11">
    <location>
        <begin position="381"/>
        <end position="416"/>
    </location>
</feature>
<reference evidence="13" key="1">
    <citation type="journal article" date="2006" name="Proc. Natl. Acad. Sci. U.S.A.">
        <title>Genome analysis of the smallest free-living eukaryote Ostreococcus tauri unveils many unique features.</title>
        <authorList>
            <person name="Derelle E."/>
            <person name="Ferraz C."/>
            <person name="Rombauts S."/>
            <person name="Rouze P."/>
            <person name="Worden A.Z."/>
            <person name="Robbens S."/>
            <person name="Partensky F."/>
            <person name="Degroeve S."/>
            <person name="Echeynie S."/>
            <person name="Cooke R."/>
            <person name="Saeys Y."/>
            <person name="Wuyts J."/>
            <person name="Jabbari K."/>
            <person name="Bowler C."/>
            <person name="Panaud O."/>
            <person name="Piegu B."/>
            <person name="Ball S.G."/>
            <person name="Ral J.-P."/>
            <person name="Bouget F.-Y."/>
            <person name="Piganeau G."/>
            <person name="De Baets B."/>
            <person name="Picard A."/>
            <person name="Delseny M."/>
            <person name="Demaille J."/>
            <person name="Van de Peer Y."/>
            <person name="Moreau H."/>
        </authorList>
    </citation>
    <scope>NUCLEOTIDE SEQUENCE [LARGE SCALE GENOMIC DNA]</scope>
    <source>
        <strain evidence="13">OTTH 0595 / CCAP 157/2 / RCC745</strain>
    </source>
</reference>
<feature type="domain" description="EF-hand" evidence="11">
    <location>
        <begin position="452"/>
        <end position="487"/>
    </location>
</feature>
<keyword evidence="13" id="KW-1185">Reference proteome</keyword>
<keyword evidence="5 12" id="KW-0418">Kinase</keyword>
<dbReference type="InterPro" id="IPR050205">
    <property type="entry name" value="CDPK_Ser/Thr_kinases"/>
</dbReference>
<dbReference type="AlphaFoldDB" id="A0A090M8Y0"/>
<name>A0A090M8Y0_OSTTA</name>
<keyword evidence="1" id="KW-0723">Serine/threonine-protein kinase</keyword>
<dbReference type="InParanoid" id="A0A090M8Y0"/>
<dbReference type="SMART" id="SM00220">
    <property type="entry name" value="S_TKc"/>
    <property type="match status" value="1"/>
</dbReference>
<evidence type="ECO:0000313" key="12">
    <source>
        <dbReference type="EMBL" id="CEF99162.1"/>
    </source>
</evidence>
<dbReference type="OrthoDB" id="10260894at2759"/>
<dbReference type="GO" id="GO:0004674">
    <property type="term" value="F:protein serine/threonine kinase activity"/>
    <property type="evidence" value="ECO:0007669"/>
    <property type="project" value="UniProtKB-KW"/>
</dbReference>
<dbReference type="Proteomes" id="UP000009170">
    <property type="component" value="Unassembled WGS sequence"/>
</dbReference>
<dbReference type="PROSITE" id="PS50011">
    <property type="entry name" value="PROTEIN_KINASE_DOM"/>
    <property type="match status" value="1"/>
</dbReference>
<accession>A0A090M8Y0</accession>
<dbReference type="InterPro" id="IPR018247">
    <property type="entry name" value="EF_Hand_1_Ca_BS"/>
</dbReference>
<feature type="domain" description="EF-hand" evidence="11">
    <location>
        <begin position="490"/>
        <end position="525"/>
    </location>
</feature>
<evidence type="ECO:0000256" key="7">
    <source>
        <dbReference type="ARBA" id="ARBA00022840"/>
    </source>
</evidence>
<evidence type="ECO:0000313" key="13">
    <source>
        <dbReference type="Proteomes" id="UP000009170"/>
    </source>
</evidence>
<dbReference type="GeneID" id="9831903"/>
<dbReference type="GO" id="GO:0005509">
    <property type="term" value="F:calcium ion binding"/>
    <property type="evidence" value="ECO:0007669"/>
    <property type="project" value="InterPro"/>
</dbReference>
<dbReference type="PROSITE" id="PS00108">
    <property type="entry name" value="PROTEIN_KINASE_ST"/>
    <property type="match status" value="1"/>
</dbReference>
<keyword evidence="6" id="KW-0106">Calcium</keyword>
<evidence type="ECO:0000256" key="4">
    <source>
        <dbReference type="ARBA" id="ARBA00022741"/>
    </source>
</evidence>
<feature type="binding site" evidence="8">
    <location>
        <position position="101"/>
    </location>
    <ligand>
        <name>ATP</name>
        <dbReference type="ChEBI" id="CHEBI:30616"/>
    </ligand>
</feature>
<dbReference type="FunFam" id="1.10.510.10:FF:000571">
    <property type="entry name" value="Maternal embryonic leucine zipper kinase"/>
    <property type="match status" value="1"/>
</dbReference>
<keyword evidence="3" id="KW-0677">Repeat</keyword>
<protein>
    <submittedName>
        <fullName evidence="12">Serine/threonine-protein kinase, active site</fullName>
    </submittedName>
</protein>
<organism evidence="12 13">
    <name type="scientific">Ostreococcus tauri</name>
    <name type="common">Marine green alga</name>
    <dbReference type="NCBI Taxonomy" id="70448"/>
    <lineage>
        <taxon>Eukaryota</taxon>
        <taxon>Viridiplantae</taxon>
        <taxon>Chlorophyta</taxon>
        <taxon>Mamiellophyceae</taxon>
        <taxon>Mamiellales</taxon>
        <taxon>Bathycoccaceae</taxon>
        <taxon>Ostreococcus</taxon>
    </lineage>
</organism>
<dbReference type="Gene3D" id="1.10.238.10">
    <property type="entry name" value="EF-hand"/>
    <property type="match status" value="2"/>
</dbReference>
<evidence type="ECO:0000259" key="10">
    <source>
        <dbReference type="PROSITE" id="PS50011"/>
    </source>
</evidence>
<feature type="compositionally biased region" description="Low complexity" evidence="9">
    <location>
        <begin position="1"/>
        <end position="27"/>
    </location>
</feature>
<keyword evidence="2" id="KW-0808">Transferase</keyword>
<dbReference type="CDD" id="cd00051">
    <property type="entry name" value="EFh"/>
    <property type="match status" value="1"/>
</dbReference>
<dbReference type="Pfam" id="PF00069">
    <property type="entry name" value="Pkinase"/>
    <property type="match status" value="1"/>
</dbReference>
<feature type="region of interest" description="Disordered" evidence="9">
    <location>
        <begin position="1"/>
        <end position="47"/>
    </location>
</feature>
<comment type="caution">
    <text evidence="12">The sequence shown here is derived from an EMBL/GenBank/DDBJ whole genome shotgun (WGS) entry which is preliminary data.</text>
</comment>
<dbReference type="InterPro" id="IPR017441">
    <property type="entry name" value="Protein_kinase_ATP_BS"/>
</dbReference>
<evidence type="ECO:0000256" key="8">
    <source>
        <dbReference type="PROSITE-ProRule" id="PRU10141"/>
    </source>
</evidence>
<dbReference type="Pfam" id="PF13499">
    <property type="entry name" value="EF-hand_7"/>
    <property type="match status" value="2"/>
</dbReference>
<reference evidence="12 13" key="2">
    <citation type="journal article" date="2014" name="BMC Genomics">
        <title>An improved genome of the model marine alga Ostreococcus tauri unfolds by assessing Illumina de novo assemblies.</title>
        <authorList>
            <person name="Blanc-Mathieu R."/>
            <person name="Verhelst B."/>
            <person name="Derelle E."/>
            <person name="Rombauts S."/>
            <person name="Bouget F.Y."/>
            <person name="Carre I."/>
            <person name="Chateau A."/>
            <person name="Eyre-Walker A."/>
            <person name="Grimsley N."/>
            <person name="Moreau H."/>
            <person name="Piegu B."/>
            <person name="Rivals E."/>
            <person name="Schackwitz W."/>
            <person name="Van de Peer Y."/>
            <person name="Piganeau G."/>
        </authorList>
    </citation>
    <scope>NUCLEOTIDE SEQUENCE [LARGE SCALE GENOMIC DNA]</scope>
    <source>
        <strain evidence="13">OTTH 0595 / CCAP 157/2 / RCC745</strain>
    </source>
</reference>
<evidence type="ECO:0000256" key="5">
    <source>
        <dbReference type="ARBA" id="ARBA00022777"/>
    </source>
</evidence>
<dbReference type="InterPro" id="IPR008271">
    <property type="entry name" value="Ser/Thr_kinase_AS"/>
</dbReference>
<dbReference type="PANTHER" id="PTHR24349">
    <property type="entry name" value="SERINE/THREONINE-PROTEIN KINASE"/>
    <property type="match status" value="1"/>
</dbReference>
<dbReference type="GO" id="GO:0005524">
    <property type="term" value="F:ATP binding"/>
    <property type="evidence" value="ECO:0007669"/>
    <property type="project" value="UniProtKB-UniRule"/>
</dbReference>
<evidence type="ECO:0000256" key="1">
    <source>
        <dbReference type="ARBA" id="ARBA00022527"/>
    </source>
</evidence>
<dbReference type="PROSITE" id="PS00107">
    <property type="entry name" value="PROTEIN_KINASE_ATP"/>
    <property type="match status" value="1"/>
</dbReference>
<dbReference type="FunFam" id="3.30.200.20:FF:000042">
    <property type="entry name" value="Aurora kinase A"/>
    <property type="match status" value="1"/>
</dbReference>
<keyword evidence="7 8" id="KW-0067">ATP-binding</keyword>
<dbReference type="SUPFAM" id="SSF56112">
    <property type="entry name" value="Protein kinase-like (PK-like)"/>
    <property type="match status" value="1"/>
</dbReference>
<dbReference type="InterPro" id="IPR000719">
    <property type="entry name" value="Prot_kinase_dom"/>
</dbReference>
<dbReference type="Gene3D" id="1.10.510.10">
    <property type="entry name" value="Transferase(Phosphotransferase) domain 1"/>
    <property type="match status" value="1"/>
</dbReference>
<dbReference type="EMBL" id="CAID01000009">
    <property type="protein sequence ID" value="CEF99162.1"/>
    <property type="molecule type" value="Genomic_DNA"/>
</dbReference>
<dbReference type="InterPro" id="IPR011992">
    <property type="entry name" value="EF-hand-dom_pair"/>
</dbReference>
<dbReference type="PROSITE" id="PS00018">
    <property type="entry name" value="EF_HAND_1"/>
    <property type="match status" value="4"/>
</dbReference>
<dbReference type="SUPFAM" id="SSF47473">
    <property type="entry name" value="EF-hand"/>
    <property type="match status" value="1"/>
</dbReference>
<evidence type="ECO:0000256" key="9">
    <source>
        <dbReference type="SAM" id="MobiDB-lite"/>
    </source>
</evidence>
<dbReference type="FunFam" id="1.10.238.10:FF:000003">
    <property type="entry name" value="Calmodulin A"/>
    <property type="match status" value="1"/>
</dbReference>
<dbReference type="InterPro" id="IPR002048">
    <property type="entry name" value="EF_hand_dom"/>
</dbReference>
<dbReference type="PROSITE" id="PS50222">
    <property type="entry name" value="EF_HAND_2"/>
    <property type="match status" value="3"/>
</dbReference>
<proteinExistence type="predicted"/>
<evidence type="ECO:0000259" key="11">
    <source>
        <dbReference type="PROSITE" id="PS50222"/>
    </source>
</evidence>
<dbReference type="Gene3D" id="3.30.200.20">
    <property type="entry name" value="Phosphorylase Kinase, domain 1"/>
    <property type="match status" value="1"/>
</dbReference>
<dbReference type="InterPro" id="IPR011009">
    <property type="entry name" value="Kinase-like_dom_sf"/>
</dbReference>
<dbReference type="KEGG" id="ota:OT_ostta09g03490"/>
<dbReference type="RefSeq" id="XP_022839678.1">
    <property type="nucleotide sequence ID" value="XM_022983409.1"/>
</dbReference>
<gene>
    <name evidence="12" type="ORF">OT_ostta09g03490</name>
</gene>
<evidence type="ECO:0000256" key="6">
    <source>
        <dbReference type="ARBA" id="ARBA00022837"/>
    </source>
</evidence>
<dbReference type="STRING" id="70448.A0A090M8Y0"/>
<evidence type="ECO:0000256" key="3">
    <source>
        <dbReference type="ARBA" id="ARBA00022737"/>
    </source>
</evidence>
<dbReference type="CDD" id="cd05117">
    <property type="entry name" value="STKc_CAMK"/>
    <property type="match status" value="1"/>
</dbReference>
<dbReference type="SMART" id="SM00054">
    <property type="entry name" value="EFh"/>
    <property type="match status" value="4"/>
</dbReference>
<sequence length="526" mass="57602">MALATATTATTATRASRGVARGPGWRGARARGARAGDGWMGGDAGTRSATTTRATVRILGDAASAVDVREAYAFGVELGRGQFGEVREVVDTSTGRALACKSISKRGLKSESSREMVRNEVRIMHHLAGDSKVVELVSVHEDATHVHLIMEKLDGPEWFDAITEQFDEAPYSEAEAAAQFRNVARTVEYLHAMDVMHRDLKPENFVLKSKEKDSPICAIDFGLSTFFLPDQEFTELVGSPYYVAPEVMGYKYSNEADVWSCGVILYILLSGVPPFWGSSEKQIFDEIKRYKTGATSLDFASEPWPSVSDAAKELVQGMLTVNRKDRMTIEDVLSHPWLADPGVAPKTALDNIVLQRFKNFAGMDKFKRFGLHAMARSMPEEEVIGLGVMFKELDKDKSGKITIVELRQGLKLQSAEAAAQLEEVVASVDLDGSGDLDYEEFIVATIARSKRESRAAVQRAFDFFDIDGDGSITADEFQRALESLSPVERTNLGDVNELLAAADTNGDGVIDFDEFMAAMSSDTDAR</sequence>